<dbReference type="PANTHER" id="PTHR11242">
    <property type="entry name" value="ARYL HYDROCARBON RECEPTOR INTERACTING PROTEIN RELATED"/>
    <property type="match status" value="1"/>
</dbReference>
<dbReference type="PANTHER" id="PTHR11242:SF0">
    <property type="entry name" value="TPR_REGION DOMAIN-CONTAINING PROTEIN"/>
    <property type="match status" value="1"/>
</dbReference>
<reference evidence="7" key="3">
    <citation type="submission" date="2015-06" db="UniProtKB">
        <authorList>
            <consortium name="EnsemblProtists"/>
        </authorList>
    </citation>
    <scope>IDENTIFICATION</scope>
</reference>
<evidence type="ECO:0000256" key="3">
    <source>
        <dbReference type="PROSITE-ProRule" id="PRU00339"/>
    </source>
</evidence>
<dbReference type="GeneID" id="17302226"/>
<dbReference type="SUPFAM" id="SSF63491">
    <property type="entry name" value="BAG domain"/>
    <property type="match status" value="1"/>
</dbReference>
<dbReference type="Gene3D" id="1.25.40.10">
    <property type="entry name" value="Tetratricopeptide repeat domain"/>
    <property type="match status" value="1"/>
</dbReference>
<feature type="repeat" description="TPR" evidence="3">
    <location>
        <begin position="31"/>
        <end position="64"/>
    </location>
</feature>
<dbReference type="HOGENOM" id="CLU_678727_0_0_1"/>
<reference evidence="6 8" key="1">
    <citation type="journal article" date="2012" name="Nature">
        <title>Algal genomes reveal evolutionary mosaicism and the fate of nucleomorphs.</title>
        <authorList>
            <consortium name="DOE Joint Genome Institute"/>
            <person name="Curtis B.A."/>
            <person name="Tanifuji G."/>
            <person name="Burki F."/>
            <person name="Gruber A."/>
            <person name="Irimia M."/>
            <person name="Maruyama S."/>
            <person name="Arias M.C."/>
            <person name="Ball S.G."/>
            <person name="Gile G.H."/>
            <person name="Hirakawa Y."/>
            <person name="Hopkins J.F."/>
            <person name="Kuo A."/>
            <person name="Rensing S.A."/>
            <person name="Schmutz J."/>
            <person name="Symeonidi A."/>
            <person name="Elias M."/>
            <person name="Eveleigh R.J."/>
            <person name="Herman E.K."/>
            <person name="Klute M.J."/>
            <person name="Nakayama T."/>
            <person name="Obornik M."/>
            <person name="Reyes-Prieto A."/>
            <person name="Armbrust E.V."/>
            <person name="Aves S.J."/>
            <person name="Beiko R.G."/>
            <person name="Coutinho P."/>
            <person name="Dacks J.B."/>
            <person name="Durnford D.G."/>
            <person name="Fast N.M."/>
            <person name="Green B.R."/>
            <person name="Grisdale C.J."/>
            <person name="Hempel F."/>
            <person name="Henrissat B."/>
            <person name="Hoppner M.P."/>
            <person name="Ishida K."/>
            <person name="Kim E."/>
            <person name="Koreny L."/>
            <person name="Kroth P.G."/>
            <person name="Liu Y."/>
            <person name="Malik S.B."/>
            <person name="Maier U.G."/>
            <person name="McRose D."/>
            <person name="Mock T."/>
            <person name="Neilson J.A."/>
            <person name="Onodera N.T."/>
            <person name="Poole A.M."/>
            <person name="Pritham E.J."/>
            <person name="Richards T.A."/>
            <person name="Rocap G."/>
            <person name="Roy S.W."/>
            <person name="Sarai C."/>
            <person name="Schaack S."/>
            <person name="Shirato S."/>
            <person name="Slamovits C.H."/>
            <person name="Spencer D.F."/>
            <person name="Suzuki S."/>
            <person name="Worden A.Z."/>
            <person name="Zauner S."/>
            <person name="Barry K."/>
            <person name="Bell C."/>
            <person name="Bharti A.K."/>
            <person name="Crow J.A."/>
            <person name="Grimwood J."/>
            <person name="Kramer R."/>
            <person name="Lindquist E."/>
            <person name="Lucas S."/>
            <person name="Salamov A."/>
            <person name="McFadden G.I."/>
            <person name="Lane C.E."/>
            <person name="Keeling P.J."/>
            <person name="Gray M.W."/>
            <person name="Grigoriev I.V."/>
            <person name="Archibald J.M."/>
        </authorList>
    </citation>
    <scope>NUCLEOTIDE SEQUENCE</scope>
    <source>
        <strain evidence="6 8">CCMP2712</strain>
    </source>
</reference>
<accession>L1JBK3</accession>
<dbReference type="EMBL" id="JH992998">
    <property type="protein sequence ID" value="EKX45692.1"/>
    <property type="molecule type" value="Genomic_DNA"/>
</dbReference>
<proteinExistence type="predicted"/>
<feature type="region of interest" description="Disordered" evidence="4">
    <location>
        <begin position="232"/>
        <end position="251"/>
    </location>
</feature>
<evidence type="ECO:0000259" key="5">
    <source>
        <dbReference type="Pfam" id="PF02179"/>
    </source>
</evidence>
<evidence type="ECO:0000256" key="1">
    <source>
        <dbReference type="ARBA" id="ARBA00022737"/>
    </source>
</evidence>
<dbReference type="KEGG" id="gtt:GUITHDRAFT_108567"/>
<dbReference type="InterPro" id="IPR019734">
    <property type="entry name" value="TPR_rpt"/>
</dbReference>
<dbReference type="eggNOG" id="KOG0546">
    <property type="taxonomic scope" value="Eukaryota"/>
</dbReference>
<dbReference type="SMART" id="SM00028">
    <property type="entry name" value="TPR"/>
    <property type="match status" value="3"/>
</dbReference>
<organism evidence="6">
    <name type="scientific">Guillardia theta (strain CCMP2712)</name>
    <name type="common">Cryptophyte</name>
    <dbReference type="NCBI Taxonomy" id="905079"/>
    <lineage>
        <taxon>Eukaryota</taxon>
        <taxon>Cryptophyceae</taxon>
        <taxon>Pyrenomonadales</taxon>
        <taxon>Geminigeraceae</taxon>
        <taxon>Guillardia</taxon>
    </lineage>
</organism>
<dbReference type="OrthoDB" id="245563at2759"/>
<dbReference type="Proteomes" id="UP000011087">
    <property type="component" value="Unassembled WGS sequence"/>
</dbReference>
<keyword evidence="1" id="KW-0677">Repeat</keyword>
<dbReference type="SUPFAM" id="SSF48452">
    <property type="entry name" value="TPR-like"/>
    <property type="match status" value="1"/>
</dbReference>
<evidence type="ECO:0000256" key="2">
    <source>
        <dbReference type="ARBA" id="ARBA00022803"/>
    </source>
</evidence>
<dbReference type="InterPro" id="IPR011990">
    <property type="entry name" value="TPR-like_helical_dom_sf"/>
</dbReference>
<protein>
    <recommendedName>
        <fullName evidence="5">BAG domain-containing protein</fullName>
    </recommendedName>
</protein>
<name>L1JBK3_GUITC</name>
<feature type="domain" description="BAG" evidence="5">
    <location>
        <begin position="302"/>
        <end position="361"/>
    </location>
</feature>
<evidence type="ECO:0000256" key="4">
    <source>
        <dbReference type="SAM" id="MobiDB-lite"/>
    </source>
</evidence>
<dbReference type="PaxDb" id="55529-EKX45692"/>
<dbReference type="InterPro" id="IPR003103">
    <property type="entry name" value="BAG_domain"/>
</dbReference>
<dbReference type="InterPro" id="IPR039663">
    <property type="entry name" value="AIP/AIPL1/TTC9"/>
</dbReference>
<dbReference type="EnsemblProtists" id="EKX45692">
    <property type="protein sequence ID" value="EKX45692"/>
    <property type="gene ID" value="GUITHDRAFT_108567"/>
</dbReference>
<reference evidence="8" key="2">
    <citation type="submission" date="2012-11" db="EMBL/GenBank/DDBJ databases">
        <authorList>
            <person name="Kuo A."/>
            <person name="Curtis B.A."/>
            <person name="Tanifuji G."/>
            <person name="Burki F."/>
            <person name="Gruber A."/>
            <person name="Irimia M."/>
            <person name="Maruyama S."/>
            <person name="Arias M.C."/>
            <person name="Ball S.G."/>
            <person name="Gile G.H."/>
            <person name="Hirakawa Y."/>
            <person name="Hopkins J.F."/>
            <person name="Rensing S.A."/>
            <person name="Schmutz J."/>
            <person name="Symeonidi A."/>
            <person name="Elias M."/>
            <person name="Eveleigh R.J."/>
            <person name="Herman E.K."/>
            <person name="Klute M.J."/>
            <person name="Nakayama T."/>
            <person name="Obornik M."/>
            <person name="Reyes-Prieto A."/>
            <person name="Armbrust E.V."/>
            <person name="Aves S.J."/>
            <person name="Beiko R.G."/>
            <person name="Coutinho P."/>
            <person name="Dacks J.B."/>
            <person name="Durnford D.G."/>
            <person name="Fast N.M."/>
            <person name="Green B.R."/>
            <person name="Grisdale C."/>
            <person name="Hempe F."/>
            <person name="Henrissat B."/>
            <person name="Hoppner M.P."/>
            <person name="Ishida K.-I."/>
            <person name="Kim E."/>
            <person name="Koreny L."/>
            <person name="Kroth P.G."/>
            <person name="Liu Y."/>
            <person name="Malik S.-B."/>
            <person name="Maier U.G."/>
            <person name="McRose D."/>
            <person name="Mock T."/>
            <person name="Neilson J.A."/>
            <person name="Onodera N.T."/>
            <person name="Poole A.M."/>
            <person name="Pritham E.J."/>
            <person name="Richards T.A."/>
            <person name="Rocap G."/>
            <person name="Roy S.W."/>
            <person name="Sarai C."/>
            <person name="Schaack S."/>
            <person name="Shirato S."/>
            <person name="Slamovits C.H."/>
            <person name="Spencer D.F."/>
            <person name="Suzuki S."/>
            <person name="Worden A.Z."/>
            <person name="Zauner S."/>
            <person name="Barry K."/>
            <person name="Bell C."/>
            <person name="Bharti A.K."/>
            <person name="Crow J.A."/>
            <person name="Grimwood J."/>
            <person name="Kramer R."/>
            <person name="Lindquist E."/>
            <person name="Lucas S."/>
            <person name="Salamov A."/>
            <person name="McFadden G.I."/>
            <person name="Lane C.E."/>
            <person name="Keeling P.J."/>
            <person name="Gray M.W."/>
            <person name="Grigoriev I.V."/>
            <person name="Archibald J.M."/>
        </authorList>
    </citation>
    <scope>NUCLEOTIDE SEQUENCE</scope>
    <source>
        <strain evidence="8">CCMP2712</strain>
    </source>
</reference>
<dbReference type="AlphaFoldDB" id="L1JBK3"/>
<dbReference type="Gene3D" id="1.20.58.120">
    <property type="entry name" value="BAG domain"/>
    <property type="match status" value="1"/>
</dbReference>
<evidence type="ECO:0000313" key="7">
    <source>
        <dbReference type="EnsemblProtists" id="EKX45692"/>
    </source>
</evidence>
<keyword evidence="2 3" id="KW-0802">TPR repeat</keyword>
<evidence type="ECO:0000313" key="6">
    <source>
        <dbReference type="EMBL" id="EKX45692.1"/>
    </source>
</evidence>
<dbReference type="PROSITE" id="PS50005">
    <property type="entry name" value="TPR"/>
    <property type="match status" value="1"/>
</dbReference>
<dbReference type="InterPro" id="IPR036533">
    <property type="entry name" value="BAG_dom_sf"/>
</dbReference>
<dbReference type="RefSeq" id="XP_005832672.1">
    <property type="nucleotide sequence ID" value="XM_005832615.1"/>
</dbReference>
<gene>
    <name evidence="6" type="ORF">GUITHDRAFT_108567</name>
</gene>
<dbReference type="GO" id="GO:0051087">
    <property type="term" value="F:protein-folding chaperone binding"/>
    <property type="evidence" value="ECO:0007669"/>
    <property type="project" value="InterPro"/>
</dbReference>
<keyword evidence="8" id="KW-1185">Reference proteome</keyword>
<sequence length="406" mass="44987">METRRLGDWRECEGAFEPARRIRGGEGKERARAIKEEGNELWKEGEYELAAQKFTEALRVLEEEESLASSTSERINCMNNLAACNVKTRNFYEAVRICSDVLQMDPQNRKARLRRGAALEGMKLYSKAAADMVLILIQDAKTKDAAACLQRCLQARPEVRKEVVEEICASMGQLGEGAATMERIKSAQVISETVFTQILNLPAVEAKEEGPTMEPSAFSKLADNQVAAPAGGGLKLPSAAASQEGDRSGKSFRDVLQEQLKTAGSGGKQSLSQLEDAEKSLRTRIEVLEERVAELDPSKLSLNPEKARKQLQRLKMNSVELSELGLMIIVTLDSFAADEETRDARKALVQRVQLLVKMCDKIKSRVEQEAEEFVVKDPPHVKVARVVASFVRVLLARQKGESNLRA</sequence>
<evidence type="ECO:0000313" key="8">
    <source>
        <dbReference type="Proteomes" id="UP000011087"/>
    </source>
</evidence>
<dbReference type="Pfam" id="PF02179">
    <property type="entry name" value="BAG"/>
    <property type="match status" value="1"/>
</dbReference>
<dbReference type="STRING" id="905079.L1JBK3"/>